<feature type="region of interest" description="Disordered" evidence="4">
    <location>
        <begin position="154"/>
        <end position="183"/>
    </location>
</feature>
<comment type="similarity">
    <text evidence="1">Belongs to the eIF-2-beta/eIF-5 family.</text>
</comment>
<dbReference type="SMART" id="SM00653">
    <property type="entry name" value="eIF2B_5"/>
    <property type="match status" value="1"/>
</dbReference>
<evidence type="ECO:0000259" key="5">
    <source>
        <dbReference type="SMART" id="SM00653"/>
    </source>
</evidence>
<feature type="compositionally biased region" description="Polar residues" evidence="4">
    <location>
        <begin position="39"/>
        <end position="52"/>
    </location>
</feature>
<protein>
    <recommendedName>
        <fullName evidence="5">Translation initiation factor IF2/IF5 domain-containing protein</fullName>
    </recommendedName>
</protein>
<dbReference type="SUPFAM" id="SSF75689">
    <property type="entry name" value="Zinc-binding domain of translation initiation factor 2 beta"/>
    <property type="match status" value="1"/>
</dbReference>
<dbReference type="InterPro" id="IPR045196">
    <property type="entry name" value="IF2/IF5"/>
</dbReference>
<dbReference type="PANTHER" id="PTHR23001:SF3">
    <property type="entry name" value="EUKARYOTIC TRANSLATION INITIATION FACTOR 2 SUBUNIT 2"/>
    <property type="match status" value="1"/>
</dbReference>
<dbReference type="Gene3D" id="3.30.30.170">
    <property type="match status" value="1"/>
</dbReference>
<keyword evidence="3" id="KW-0648">Protein biosynthesis</keyword>
<dbReference type="InterPro" id="IPR016189">
    <property type="entry name" value="Transl_init_fac_IF2/IF5_N"/>
</dbReference>
<evidence type="ECO:0000313" key="7">
    <source>
        <dbReference type="Proteomes" id="UP000037035"/>
    </source>
</evidence>
<dbReference type="GO" id="GO:0005850">
    <property type="term" value="C:eukaryotic translation initiation factor 2 complex"/>
    <property type="evidence" value="ECO:0007669"/>
    <property type="project" value="TreeGrafter"/>
</dbReference>
<dbReference type="VEuPathDB" id="FungiDB:VP01_3440g1"/>
<dbReference type="PANTHER" id="PTHR23001">
    <property type="entry name" value="EUKARYOTIC TRANSLATION INITIATION FACTOR"/>
    <property type="match status" value="1"/>
</dbReference>
<feature type="domain" description="Translation initiation factor IF2/IF5" evidence="5">
    <location>
        <begin position="243"/>
        <end position="352"/>
    </location>
</feature>
<name>A0A0L6UWA7_9BASI</name>
<dbReference type="Proteomes" id="UP000037035">
    <property type="component" value="Unassembled WGS sequence"/>
</dbReference>
<gene>
    <name evidence="6" type="ORF">VP01_3440g1</name>
</gene>
<proteinExistence type="inferred from homology"/>
<evidence type="ECO:0000313" key="6">
    <source>
        <dbReference type="EMBL" id="KNZ52808.1"/>
    </source>
</evidence>
<evidence type="ECO:0000256" key="3">
    <source>
        <dbReference type="ARBA" id="ARBA00022917"/>
    </source>
</evidence>
<keyword evidence="2" id="KW-0396">Initiation factor</keyword>
<dbReference type="GO" id="GO:0031369">
    <property type="term" value="F:translation initiation factor binding"/>
    <property type="evidence" value="ECO:0007669"/>
    <property type="project" value="TreeGrafter"/>
</dbReference>
<organism evidence="6 7">
    <name type="scientific">Puccinia sorghi</name>
    <dbReference type="NCBI Taxonomy" id="27349"/>
    <lineage>
        <taxon>Eukaryota</taxon>
        <taxon>Fungi</taxon>
        <taxon>Dikarya</taxon>
        <taxon>Basidiomycota</taxon>
        <taxon>Pucciniomycotina</taxon>
        <taxon>Pucciniomycetes</taxon>
        <taxon>Pucciniales</taxon>
        <taxon>Pucciniaceae</taxon>
        <taxon>Puccinia</taxon>
    </lineage>
</organism>
<dbReference type="AlphaFoldDB" id="A0A0L6UWA7"/>
<feature type="region of interest" description="Disordered" evidence="4">
    <location>
        <begin position="101"/>
        <end position="121"/>
    </location>
</feature>
<evidence type="ECO:0000256" key="4">
    <source>
        <dbReference type="SAM" id="MobiDB-lite"/>
    </source>
</evidence>
<dbReference type="GO" id="GO:0001731">
    <property type="term" value="P:formation of translation preinitiation complex"/>
    <property type="evidence" value="ECO:0007669"/>
    <property type="project" value="TreeGrafter"/>
</dbReference>
<keyword evidence="7" id="KW-1185">Reference proteome</keyword>
<dbReference type="OrthoDB" id="10255414at2759"/>
<evidence type="ECO:0000256" key="1">
    <source>
        <dbReference type="ARBA" id="ARBA00010397"/>
    </source>
</evidence>
<sequence length="375" mass="41530">MAEEQKKPVVEQEEEPLFDATLKKKKKKKAVAFDELDSQLESATDQPVSKSASMIEEPVSILRATEPEPSSKTSEPAATGDLDFSDLKRKKKKKTVTLDLDEDELKVIDEKDQSAATTTAAEDAAAAEEFADLKKKKKSQKKSFNLEAFERELAEVEDGMNKSGSKTADPSGAEGEDAPEDGLFGQADEEAVGESEKSKAQAAAEKKAWLKEPDRDYTYDELLGRFYQALYLSHPSLSGGGAKKRYTLAPPSVHREGNKRSIWANVAEICKKMHRQPEHVIQFLFAELGTSGSVDGNGNLVIKGRFQQKQIENVLRRYIVEYVTCKTCKSPDTLLEKDNRLYFVTCESCGSKRSVSAIKTGFSAQIGKRKSQRAN</sequence>
<reference evidence="6 7" key="1">
    <citation type="submission" date="2015-08" db="EMBL/GenBank/DDBJ databases">
        <title>Next Generation Sequencing and Analysis of the Genome of Puccinia sorghi L Schw, the Causal Agent of Maize Common Rust.</title>
        <authorList>
            <person name="Rochi L."/>
            <person name="Burguener G."/>
            <person name="Darino M."/>
            <person name="Turjanski A."/>
            <person name="Kreff E."/>
            <person name="Dieguez M.J."/>
            <person name="Sacco F."/>
        </authorList>
    </citation>
    <scope>NUCLEOTIDE SEQUENCE [LARGE SCALE GENOMIC DNA]</scope>
    <source>
        <strain evidence="6 7">RO10H11247</strain>
    </source>
</reference>
<evidence type="ECO:0000256" key="2">
    <source>
        <dbReference type="ARBA" id="ARBA00022540"/>
    </source>
</evidence>
<dbReference type="EMBL" id="LAVV01008436">
    <property type="protein sequence ID" value="KNZ52808.1"/>
    <property type="molecule type" value="Genomic_DNA"/>
</dbReference>
<accession>A0A0L6UWA7</accession>
<dbReference type="SUPFAM" id="SSF100966">
    <property type="entry name" value="Translation initiation factor 2 beta, aIF2beta, N-terminal domain"/>
    <property type="match status" value="1"/>
</dbReference>
<dbReference type="STRING" id="27349.A0A0L6UWA7"/>
<dbReference type="InterPro" id="IPR016190">
    <property type="entry name" value="Transl_init_fac_IF2/IF5_Zn-bd"/>
</dbReference>
<dbReference type="Pfam" id="PF01873">
    <property type="entry name" value="eIF-5_eIF-2B"/>
    <property type="match status" value="1"/>
</dbReference>
<dbReference type="GO" id="GO:0003729">
    <property type="term" value="F:mRNA binding"/>
    <property type="evidence" value="ECO:0007669"/>
    <property type="project" value="TreeGrafter"/>
</dbReference>
<dbReference type="InterPro" id="IPR002735">
    <property type="entry name" value="Transl_init_fac_IF2/IF5_dom"/>
</dbReference>
<feature type="region of interest" description="Disordered" evidence="4">
    <location>
        <begin position="1"/>
        <end position="81"/>
    </location>
</feature>
<comment type="caution">
    <text evidence="6">The sequence shown here is derived from an EMBL/GenBank/DDBJ whole genome shotgun (WGS) entry which is preliminary data.</text>
</comment>
<dbReference type="FunFam" id="3.30.30.170:FF:000001">
    <property type="entry name" value="Eukaryotic translation initiation factor 2 subunit"/>
    <property type="match status" value="1"/>
</dbReference>
<feature type="compositionally biased region" description="Basic and acidic residues" evidence="4">
    <location>
        <begin position="1"/>
        <end position="10"/>
    </location>
</feature>
<dbReference type="GO" id="GO:0003743">
    <property type="term" value="F:translation initiation factor activity"/>
    <property type="evidence" value="ECO:0007669"/>
    <property type="project" value="UniProtKB-KW"/>
</dbReference>